<accession>A0A0D9V012</accession>
<dbReference type="EnsemblPlants" id="LPERR01G11500.1">
    <property type="protein sequence ID" value="LPERR01G11500.1"/>
    <property type="gene ID" value="LPERR01G11500"/>
</dbReference>
<name>A0A0D9V012_9ORYZ</name>
<dbReference type="HOGENOM" id="CLU_060829_0_0_1"/>
<feature type="coiled-coil region" evidence="1">
    <location>
        <begin position="150"/>
        <end position="181"/>
    </location>
</feature>
<dbReference type="Proteomes" id="UP000032180">
    <property type="component" value="Chromosome 1"/>
</dbReference>
<protein>
    <submittedName>
        <fullName evidence="2">Uncharacterized protein</fullName>
    </submittedName>
</protein>
<proteinExistence type="predicted"/>
<reference evidence="2" key="3">
    <citation type="submission" date="2015-04" db="UniProtKB">
        <authorList>
            <consortium name="EnsemblPlants"/>
        </authorList>
    </citation>
    <scope>IDENTIFICATION</scope>
</reference>
<evidence type="ECO:0000313" key="2">
    <source>
        <dbReference type="EnsemblPlants" id="LPERR01G11500.1"/>
    </source>
</evidence>
<keyword evidence="3" id="KW-1185">Reference proteome</keyword>
<reference evidence="3" key="2">
    <citation type="submission" date="2013-12" db="EMBL/GenBank/DDBJ databases">
        <authorList>
            <person name="Yu Y."/>
            <person name="Lee S."/>
            <person name="de Baynast K."/>
            <person name="Wissotski M."/>
            <person name="Liu L."/>
            <person name="Talag J."/>
            <person name="Goicoechea J."/>
            <person name="Angelova A."/>
            <person name="Jetty R."/>
            <person name="Kudrna D."/>
            <person name="Golser W."/>
            <person name="Rivera L."/>
            <person name="Zhang J."/>
            <person name="Wing R."/>
        </authorList>
    </citation>
    <scope>NUCLEOTIDE SEQUENCE</scope>
</reference>
<dbReference type="Gramene" id="LPERR01G11500.1">
    <property type="protein sequence ID" value="LPERR01G11500.1"/>
    <property type="gene ID" value="LPERR01G11500"/>
</dbReference>
<evidence type="ECO:0000256" key="1">
    <source>
        <dbReference type="SAM" id="Coils"/>
    </source>
</evidence>
<dbReference type="SUPFAM" id="SSF57997">
    <property type="entry name" value="Tropomyosin"/>
    <property type="match status" value="1"/>
</dbReference>
<evidence type="ECO:0000313" key="3">
    <source>
        <dbReference type="Proteomes" id="UP000032180"/>
    </source>
</evidence>
<keyword evidence="1" id="KW-0175">Coiled coil</keyword>
<organism evidence="2 3">
    <name type="scientific">Leersia perrieri</name>
    <dbReference type="NCBI Taxonomy" id="77586"/>
    <lineage>
        <taxon>Eukaryota</taxon>
        <taxon>Viridiplantae</taxon>
        <taxon>Streptophyta</taxon>
        <taxon>Embryophyta</taxon>
        <taxon>Tracheophyta</taxon>
        <taxon>Spermatophyta</taxon>
        <taxon>Magnoliopsida</taxon>
        <taxon>Liliopsida</taxon>
        <taxon>Poales</taxon>
        <taxon>Poaceae</taxon>
        <taxon>BOP clade</taxon>
        <taxon>Oryzoideae</taxon>
        <taxon>Oryzeae</taxon>
        <taxon>Oryzinae</taxon>
        <taxon>Leersia</taxon>
    </lineage>
</organism>
<dbReference type="AlphaFoldDB" id="A0A0D9V012"/>
<sequence length="295" mass="32532">MVALDTEPLVWSQERARMIVSRALDDALAVSLDGLQAQVRALASMEVAVTRREIEVAEGGTELAKIAREVADIERRRGELVETFEDTLTERHSIDLRILTATATEEGVRTTAGAFTRELDDRAQELDQHDRVLRDVEAATANSDVELRVREDALAERERALEAARRAVEDREAAVTRAEEDLVVRERDTATREKAIAKREAAVEGREAVADLERAQQWIASLEHTVDLGTRIMAVSVTRLHEAAWEVGAVRRFDSLSSASLGGLASQVDALAEGIRGVPEEVDEVAKDSSYDLAR</sequence>
<reference evidence="2 3" key="1">
    <citation type="submission" date="2012-08" db="EMBL/GenBank/DDBJ databases">
        <title>Oryza genome evolution.</title>
        <authorList>
            <person name="Wing R.A."/>
        </authorList>
    </citation>
    <scope>NUCLEOTIDE SEQUENCE</scope>
</reference>